<keyword evidence="11" id="KW-0811">Translocation</keyword>
<comment type="caution">
    <text evidence="23">The sequence shown here is derived from an EMBL/GenBank/DDBJ whole genome shotgun (WGS) entry which is preliminary data.</text>
</comment>
<protein>
    <recommendedName>
        <fullName evidence="17">Nuclear pore complex protein Nup153</fullName>
    </recommendedName>
    <alternativeName>
        <fullName evidence="19">153 kDa nucleoporin</fullName>
    </alternativeName>
    <alternativeName>
        <fullName evidence="18">Nucleoporin Nup153</fullName>
    </alternativeName>
</protein>
<evidence type="ECO:0000256" key="4">
    <source>
        <dbReference type="ARBA" id="ARBA00022448"/>
    </source>
</evidence>
<dbReference type="InterPro" id="IPR036443">
    <property type="entry name" value="Znf_RanBP2_sf"/>
</dbReference>
<dbReference type="GO" id="GO:0008139">
    <property type="term" value="F:nuclear localization sequence binding"/>
    <property type="evidence" value="ECO:0007669"/>
    <property type="project" value="TreeGrafter"/>
</dbReference>
<dbReference type="PANTHER" id="PTHR23193">
    <property type="entry name" value="NUCLEAR PORE COMPLEX PROTEIN NUP"/>
    <property type="match status" value="1"/>
</dbReference>
<dbReference type="GO" id="GO:0017056">
    <property type="term" value="F:structural constituent of nuclear pore"/>
    <property type="evidence" value="ECO:0007669"/>
    <property type="project" value="TreeGrafter"/>
</dbReference>
<keyword evidence="4" id="KW-0813">Transport</keyword>
<proteinExistence type="inferred from homology"/>
<dbReference type="EMBL" id="JAODUO010000109">
    <property type="protein sequence ID" value="KAK2189297.1"/>
    <property type="molecule type" value="Genomic_DNA"/>
</dbReference>
<evidence type="ECO:0000256" key="7">
    <source>
        <dbReference type="ARBA" id="ARBA00022771"/>
    </source>
</evidence>
<evidence type="ECO:0000256" key="20">
    <source>
        <dbReference type="PROSITE-ProRule" id="PRU00322"/>
    </source>
</evidence>
<evidence type="ECO:0000259" key="22">
    <source>
        <dbReference type="PROSITE" id="PS50199"/>
    </source>
</evidence>
<evidence type="ECO:0000256" key="19">
    <source>
        <dbReference type="ARBA" id="ARBA00079437"/>
    </source>
</evidence>
<feature type="domain" description="RanBP2-type" evidence="22">
    <location>
        <begin position="701"/>
        <end position="730"/>
    </location>
</feature>
<evidence type="ECO:0000256" key="5">
    <source>
        <dbReference type="ARBA" id="ARBA00022723"/>
    </source>
</evidence>
<evidence type="ECO:0000256" key="11">
    <source>
        <dbReference type="ARBA" id="ARBA00023010"/>
    </source>
</evidence>
<evidence type="ECO:0000256" key="6">
    <source>
        <dbReference type="ARBA" id="ARBA00022737"/>
    </source>
</evidence>
<keyword evidence="9" id="KW-0862">Zinc</keyword>
<evidence type="ECO:0000256" key="3">
    <source>
        <dbReference type="ARBA" id="ARBA00004567"/>
    </source>
</evidence>
<feature type="region of interest" description="Disordered" evidence="21">
    <location>
        <begin position="477"/>
        <end position="497"/>
    </location>
</feature>
<keyword evidence="13" id="KW-0906">Nuclear pore complex</keyword>
<evidence type="ECO:0000256" key="16">
    <source>
        <dbReference type="ARBA" id="ARBA00060842"/>
    </source>
</evidence>
<dbReference type="GO" id="GO:0008270">
    <property type="term" value="F:zinc ion binding"/>
    <property type="evidence" value="ECO:0007669"/>
    <property type="project" value="UniProtKB-KW"/>
</dbReference>
<comment type="similarity">
    <text evidence="16">Belongs to the NUP153 family.</text>
</comment>
<evidence type="ECO:0000256" key="12">
    <source>
        <dbReference type="ARBA" id="ARBA00023125"/>
    </source>
</evidence>
<keyword evidence="24" id="KW-1185">Reference proteome</keyword>
<dbReference type="PROSITE" id="PS01358">
    <property type="entry name" value="ZF_RANBP2_1"/>
    <property type="match status" value="4"/>
</dbReference>
<evidence type="ECO:0000256" key="15">
    <source>
        <dbReference type="ARBA" id="ARBA00023242"/>
    </source>
</evidence>
<dbReference type="GO" id="GO:0003677">
    <property type="term" value="F:DNA binding"/>
    <property type="evidence" value="ECO:0007669"/>
    <property type="project" value="UniProtKB-KW"/>
</dbReference>
<evidence type="ECO:0000313" key="24">
    <source>
        <dbReference type="Proteomes" id="UP001209878"/>
    </source>
</evidence>
<feature type="domain" description="RanBP2-type" evidence="22">
    <location>
        <begin position="822"/>
        <end position="851"/>
    </location>
</feature>
<feature type="region of interest" description="Disordered" evidence="21">
    <location>
        <begin position="384"/>
        <end position="447"/>
    </location>
</feature>
<feature type="compositionally biased region" description="Polar residues" evidence="21">
    <location>
        <begin position="118"/>
        <end position="144"/>
    </location>
</feature>
<evidence type="ECO:0000256" key="10">
    <source>
        <dbReference type="ARBA" id="ARBA00022927"/>
    </source>
</evidence>
<evidence type="ECO:0000313" key="23">
    <source>
        <dbReference type="EMBL" id="KAK2189297.1"/>
    </source>
</evidence>
<feature type="region of interest" description="Disordered" evidence="21">
    <location>
        <begin position="356"/>
        <end position="375"/>
    </location>
</feature>
<feature type="region of interest" description="Disordered" evidence="21">
    <location>
        <begin position="52"/>
        <end position="71"/>
    </location>
</feature>
<dbReference type="GO" id="GO:0031965">
    <property type="term" value="C:nuclear membrane"/>
    <property type="evidence" value="ECO:0007669"/>
    <property type="project" value="UniProtKB-SubCell"/>
</dbReference>
<dbReference type="PROSITE" id="PS50199">
    <property type="entry name" value="ZF_RANBP2_2"/>
    <property type="match status" value="4"/>
</dbReference>
<dbReference type="InterPro" id="IPR026054">
    <property type="entry name" value="Nucleoporin"/>
</dbReference>
<comment type="cofactor">
    <cofactor evidence="1">
        <name>Zn(2+)</name>
        <dbReference type="ChEBI" id="CHEBI:29105"/>
    </cofactor>
</comment>
<evidence type="ECO:0000256" key="1">
    <source>
        <dbReference type="ARBA" id="ARBA00001947"/>
    </source>
</evidence>
<evidence type="ECO:0000256" key="21">
    <source>
        <dbReference type="SAM" id="MobiDB-lite"/>
    </source>
</evidence>
<dbReference type="SMART" id="SM00547">
    <property type="entry name" value="ZnF_RBZ"/>
    <property type="match status" value="4"/>
</dbReference>
<evidence type="ECO:0000256" key="9">
    <source>
        <dbReference type="ARBA" id="ARBA00022833"/>
    </source>
</evidence>
<comment type="subcellular location">
    <subcellularLocation>
        <location evidence="2">Nucleus membrane</location>
    </subcellularLocation>
    <subcellularLocation>
        <location evidence="3">Nucleus</location>
        <location evidence="3">Nuclear pore complex</location>
    </subcellularLocation>
</comment>
<dbReference type="GO" id="GO:0051028">
    <property type="term" value="P:mRNA transport"/>
    <property type="evidence" value="ECO:0007669"/>
    <property type="project" value="UniProtKB-KW"/>
</dbReference>
<evidence type="ECO:0000256" key="17">
    <source>
        <dbReference type="ARBA" id="ARBA00068609"/>
    </source>
</evidence>
<organism evidence="23 24">
    <name type="scientific">Ridgeia piscesae</name>
    <name type="common">Tubeworm</name>
    <dbReference type="NCBI Taxonomy" id="27915"/>
    <lineage>
        <taxon>Eukaryota</taxon>
        <taxon>Metazoa</taxon>
        <taxon>Spiralia</taxon>
        <taxon>Lophotrochozoa</taxon>
        <taxon>Annelida</taxon>
        <taxon>Polychaeta</taxon>
        <taxon>Sedentaria</taxon>
        <taxon>Canalipalpata</taxon>
        <taxon>Sabellida</taxon>
        <taxon>Siboglinidae</taxon>
        <taxon>Ridgeia</taxon>
    </lineage>
</organism>
<dbReference type="Gene3D" id="4.10.1060.10">
    <property type="entry name" value="Zinc finger, RanBP2-type"/>
    <property type="match status" value="4"/>
</dbReference>
<dbReference type="AlphaFoldDB" id="A0AAD9UHE1"/>
<feature type="region of interest" description="Disordered" evidence="21">
    <location>
        <begin position="892"/>
        <end position="915"/>
    </location>
</feature>
<feature type="region of interest" description="Disordered" evidence="21">
    <location>
        <begin position="616"/>
        <end position="635"/>
    </location>
</feature>
<dbReference type="GO" id="GO:0005643">
    <property type="term" value="C:nuclear pore"/>
    <property type="evidence" value="ECO:0007669"/>
    <property type="project" value="UniProtKB-SubCell"/>
</dbReference>
<feature type="domain" description="RanBP2-type" evidence="22">
    <location>
        <begin position="643"/>
        <end position="672"/>
    </location>
</feature>
<gene>
    <name evidence="23" type="ORF">NP493_109g01022</name>
</gene>
<keyword evidence="12" id="KW-0238">DNA-binding</keyword>
<evidence type="ECO:0000256" key="18">
    <source>
        <dbReference type="ARBA" id="ARBA00078197"/>
    </source>
</evidence>
<dbReference type="Pfam" id="PF08604">
    <property type="entry name" value="Nup153"/>
    <property type="match status" value="2"/>
</dbReference>
<dbReference type="Pfam" id="PF00641">
    <property type="entry name" value="Zn_ribbon_RanBP"/>
    <property type="match status" value="4"/>
</dbReference>
<keyword evidence="10" id="KW-0653">Protein transport</keyword>
<keyword evidence="5" id="KW-0479">Metal-binding</keyword>
<dbReference type="InterPro" id="IPR001876">
    <property type="entry name" value="Znf_RanBP2"/>
</dbReference>
<dbReference type="SUPFAM" id="SSF90209">
    <property type="entry name" value="Ran binding protein zinc finger-like"/>
    <property type="match status" value="4"/>
</dbReference>
<dbReference type="InterPro" id="IPR013913">
    <property type="entry name" value="Nup153_N"/>
</dbReference>
<name>A0AAD9UHE1_RIDPI</name>
<keyword evidence="8" id="KW-0509">mRNA transport</keyword>
<evidence type="ECO:0000256" key="13">
    <source>
        <dbReference type="ARBA" id="ARBA00023132"/>
    </source>
</evidence>
<feature type="region of interest" description="Disordered" evidence="21">
    <location>
        <begin position="787"/>
        <end position="818"/>
    </location>
</feature>
<feature type="region of interest" description="Disordered" evidence="21">
    <location>
        <begin position="98"/>
        <end position="170"/>
    </location>
</feature>
<evidence type="ECO:0000256" key="8">
    <source>
        <dbReference type="ARBA" id="ARBA00022816"/>
    </source>
</evidence>
<keyword evidence="15" id="KW-0539">Nucleus</keyword>
<evidence type="ECO:0000256" key="14">
    <source>
        <dbReference type="ARBA" id="ARBA00023136"/>
    </source>
</evidence>
<feature type="domain" description="RanBP2-type" evidence="22">
    <location>
        <begin position="760"/>
        <end position="789"/>
    </location>
</feature>
<keyword evidence="6" id="KW-0677">Repeat</keyword>
<keyword evidence="7 20" id="KW-0863">Zinc-finger</keyword>
<keyword evidence="14" id="KW-0472">Membrane</keyword>
<dbReference type="FunFam" id="4.10.1060.10:FF:000001">
    <property type="entry name" value="Nuclear pore complex protein Nup153"/>
    <property type="match status" value="4"/>
</dbReference>
<dbReference type="PANTHER" id="PTHR23193:SF23">
    <property type="entry name" value="NUCLEAR PORE COMPLEX PROTEIN NUP153"/>
    <property type="match status" value="1"/>
</dbReference>
<feature type="compositionally biased region" description="Low complexity" evidence="21">
    <location>
        <begin position="98"/>
        <end position="113"/>
    </location>
</feature>
<feature type="region of interest" description="Disordered" evidence="21">
    <location>
        <begin position="251"/>
        <end position="272"/>
    </location>
</feature>
<sequence length="930" mass="98521">MASDGGGVPNSKQHARPQKPYDRRTSIVRRMRETMKDMMSPSWLVDLVHSVRKPPRPSQPTQSMNNISQQATVSRNQTVCSEVRNTHTTFVPINQAVATSSSASSSRAATFTSDGPRFSQSHSVPLQGQSTCVSGQTVYSSAAGYTQPPPEYTQESGNYTQPKGDDQSEVSEYSISTSGCSSLVPHPDQREYQRDILQLSESTIVQMRQELGGSVTPSKEIDPPTQCRASAVDGRNVSKLSISDNNKSFLWSSTVRPSRPSRPQPPAKSQRPAFNVSIFGSPIQTASSRRHELGQDYQQSPYYPGKTTFGGAAAHRKNRLKHSSPYHDAKKIPSYNSSLVDSTLSFTPGNYRRRSLAMHRQDESTSEPPPVTGLVPPTLAPVMRNLQGPTDRQATPHVPPQYRTRTTAPESGADAAREGANDGGARTGKMRRERTQHYSSKKVSQDEEVELPALPTSFTLPIGSMPTISFGGNMTPSATNTLTSTQPSRSGVGTNLSSPLFRFSSPILKDGGDDLGGASSSLSPMSPHSFRFSSPISVDAPVTVVHTTSSSSSHATPFNNTSFSSSPSLAFSYQIDSAKLKMKSPPSTVSAPEPSGFSPARELAAGSVMDILSKSANDHTTSNRSGAMSGGASSDLSSLFKKPAGSWECPTCMIQNKADVNKCVACSMSKPSSMPQGGSTVTNVADTTPGSQSLARLFKTPAGSWECPTCLIQNKADVDKCVACETTRPKTNNSQMAASSSNEISAPVGGNSLAAMFKKPSGSWECPTCMVQNGATHDVCPACTTPRPGAPSKSADEPVKVPTSSQLPPLTGPSLASQFAKPAGSWECDTCMVTNKGQSNKCIACETPRPGTKSTTNFTSAGGFKFGSTGGLVLTSATTTTDSTAASPVFSFGTTFPTSKPAETKDKPLDGGFKFSSGSTAPADFGTCRI</sequence>
<dbReference type="GO" id="GO:0006606">
    <property type="term" value="P:protein import into nucleus"/>
    <property type="evidence" value="ECO:0007669"/>
    <property type="project" value="TreeGrafter"/>
</dbReference>
<accession>A0AAD9UHE1</accession>
<feature type="region of interest" description="Disordered" evidence="21">
    <location>
        <begin position="1"/>
        <end position="26"/>
    </location>
</feature>
<feature type="compositionally biased region" description="Polar residues" evidence="21">
    <location>
        <begin position="59"/>
        <end position="71"/>
    </location>
</feature>
<dbReference type="GO" id="GO:0006405">
    <property type="term" value="P:RNA export from nucleus"/>
    <property type="evidence" value="ECO:0007669"/>
    <property type="project" value="TreeGrafter"/>
</dbReference>
<evidence type="ECO:0000256" key="2">
    <source>
        <dbReference type="ARBA" id="ARBA00004126"/>
    </source>
</evidence>
<dbReference type="Proteomes" id="UP001209878">
    <property type="component" value="Unassembled WGS sequence"/>
</dbReference>
<reference evidence="23" key="1">
    <citation type="journal article" date="2023" name="Mol. Biol. Evol.">
        <title>Third-Generation Sequencing Reveals the Adaptive Role of the Epigenome in Three Deep-Sea Polychaetes.</title>
        <authorList>
            <person name="Perez M."/>
            <person name="Aroh O."/>
            <person name="Sun Y."/>
            <person name="Lan Y."/>
            <person name="Juniper S.K."/>
            <person name="Young C.R."/>
            <person name="Angers B."/>
            <person name="Qian P.Y."/>
        </authorList>
    </citation>
    <scope>NUCLEOTIDE SEQUENCE</scope>
    <source>
        <strain evidence="23">R07B-5</strain>
    </source>
</reference>